<dbReference type="AlphaFoldDB" id="A0A9D7S886"/>
<evidence type="ECO:0000313" key="12">
    <source>
        <dbReference type="EMBL" id="MBK9717194.1"/>
    </source>
</evidence>
<accession>A0A9D7S886</accession>
<dbReference type="Proteomes" id="UP000808349">
    <property type="component" value="Unassembled WGS sequence"/>
</dbReference>
<dbReference type="SUPFAM" id="SSF51735">
    <property type="entry name" value="NAD(P)-binding Rossmann-fold domains"/>
    <property type="match status" value="1"/>
</dbReference>
<dbReference type="InterPro" id="IPR001509">
    <property type="entry name" value="Epimerase_deHydtase"/>
</dbReference>
<dbReference type="GO" id="GO:0003978">
    <property type="term" value="F:UDP-glucose 4-epimerase activity"/>
    <property type="evidence" value="ECO:0007669"/>
    <property type="project" value="UniProtKB-UniRule"/>
</dbReference>
<comment type="caution">
    <text evidence="12">The sequence shown here is derived from an EMBL/GenBank/DDBJ whole genome shotgun (WGS) entry which is preliminary data.</text>
</comment>
<comment type="catalytic activity">
    <reaction evidence="1 10">
        <text>UDP-alpha-D-glucose = UDP-alpha-D-galactose</text>
        <dbReference type="Rhea" id="RHEA:22168"/>
        <dbReference type="ChEBI" id="CHEBI:58885"/>
        <dbReference type="ChEBI" id="CHEBI:66914"/>
        <dbReference type="EC" id="5.1.3.2"/>
    </reaction>
</comment>
<protein>
    <recommendedName>
        <fullName evidence="6 10">UDP-glucose 4-epimerase</fullName>
        <ecNumber evidence="5 10">5.1.3.2</ecNumber>
    </recommendedName>
</protein>
<dbReference type="InterPro" id="IPR005886">
    <property type="entry name" value="UDP_G4E"/>
</dbReference>
<sequence>MNKIIVTGGCGYIGSHTIVELIQAGYEVVSVDNLINSDESVLLSIEKITGVKVKNYNLDLSDSSSIDYLVQHEDQILGIIHFAALKAVGDSVKYPLRYYHNNVSSLMNVLHWIELKNIPNLIFSSSCTVYGETEKLPVDESASFKETSSPYGKTKQMCEEIILDTYSSWNNKQAISLRYFNPAGAHHSHLIGESPINAPQNLVPVITETAMGKRSAMTVFGTDYNTRDGSCIRDYIHVMDLAEAHVLALQYLITGKQQSKVDAYNLGIGEEVSVLKAIPAFEFVIEMQLNYKLGEKRPGDLPAIYADLNKAKTNLLWSPKKTMDDIMLDAWLWEQKRNLNHDQ</sequence>
<dbReference type="CDD" id="cd05247">
    <property type="entry name" value="UDP_G4E_1_SDR_e"/>
    <property type="match status" value="1"/>
</dbReference>
<keyword evidence="8" id="KW-0299">Galactose metabolism</keyword>
<evidence type="ECO:0000256" key="4">
    <source>
        <dbReference type="ARBA" id="ARBA00007637"/>
    </source>
</evidence>
<proteinExistence type="inferred from homology"/>
<dbReference type="Pfam" id="PF01370">
    <property type="entry name" value="Epimerase"/>
    <property type="match status" value="1"/>
</dbReference>
<dbReference type="EC" id="5.1.3.2" evidence="5 10"/>
<dbReference type="EMBL" id="JADKFW010000004">
    <property type="protein sequence ID" value="MBK9717194.1"/>
    <property type="molecule type" value="Genomic_DNA"/>
</dbReference>
<evidence type="ECO:0000259" key="11">
    <source>
        <dbReference type="Pfam" id="PF01370"/>
    </source>
</evidence>
<evidence type="ECO:0000313" key="13">
    <source>
        <dbReference type="Proteomes" id="UP000808349"/>
    </source>
</evidence>
<evidence type="ECO:0000256" key="8">
    <source>
        <dbReference type="ARBA" id="ARBA00023144"/>
    </source>
</evidence>
<dbReference type="Gene3D" id="3.40.50.720">
    <property type="entry name" value="NAD(P)-binding Rossmann-like Domain"/>
    <property type="match status" value="1"/>
</dbReference>
<dbReference type="InterPro" id="IPR036291">
    <property type="entry name" value="NAD(P)-bd_dom_sf"/>
</dbReference>
<dbReference type="GO" id="GO:0005829">
    <property type="term" value="C:cytosol"/>
    <property type="evidence" value="ECO:0007669"/>
    <property type="project" value="TreeGrafter"/>
</dbReference>
<dbReference type="GO" id="GO:0006012">
    <property type="term" value="P:galactose metabolic process"/>
    <property type="evidence" value="ECO:0007669"/>
    <property type="project" value="UniProtKB-KW"/>
</dbReference>
<gene>
    <name evidence="12" type="primary">galE</name>
    <name evidence="12" type="ORF">IPO85_06720</name>
</gene>
<evidence type="ECO:0000256" key="6">
    <source>
        <dbReference type="ARBA" id="ARBA00018569"/>
    </source>
</evidence>
<evidence type="ECO:0000256" key="5">
    <source>
        <dbReference type="ARBA" id="ARBA00013189"/>
    </source>
</evidence>
<comment type="cofactor">
    <cofactor evidence="2 10">
        <name>NAD(+)</name>
        <dbReference type="ChEBI" id="CHEBI:57540"/>
    </cofactor>
</comment>
<organism evidence="12 13">
    <name type="scientific">Candidatus Defluviibacterium haderslevense</name>
    <dbReference type="NCBI Taxonomy" id="2981993"/>
    <lineage>
        <taxon>Bacteria</taxon>
        <taxon>Pseudomonadati</taxon>
        <taxon>Bacteroidota</taxon>
        <taxon>Saprospiria</taxon>
        <taxon>Saprospirales</taxon>
        <taxon>Saprospiraceae</taxon>
        <taxon>Candidatus Defluviibacterium</taxon>
    </lineage>
</organism>
<comment type="subunit">
    <text evidence="10">Homodimer.</text>
</comment>
<dbReference type="NCBIfam" id="TIGR01179">
    <property type="entry name" value="galE"/>
    <property type="match status" value="1"/>
</dbReference>
<keyword evidence="10" id="KW-0119">Carbohydrate metabolism</keyword>
<reference evidence="12 13" key="1">
    <citation type="submission" date="2020-10" db="EMBL/GenBank/DDBJ databases">
        <title>Connecting structure to function with the recovery of over 1000 high-quality activated sludge metagenome-assembled genomes encoding full-length rRNA genes using long-read sequencing.</title>
        <authorList>
            <person name="Singleton C.M."/>
            <person name="Petriglieri F."/>
            <person name="Kristensen J.M."/>
            <person name="Kirkegaard R.H."/>
            <person name="Michaelsen T.Y."/>
            <person name="Andersen M.H."/>
            <person name="Karst S.M."/>
            <person name="Dueholm M.S."/>
            <person name="Nielsen P.H."/>
            <person name="Albertsen M."/>
        </authorList>
    </citation>
    <scope>NUCLEOTIDE SEQUENCE [LARGE SCALE GENOMIC DNA]</scope>
    <source>
        <strain evidence="12">Ribe_18-Q3-R11-54_BAT3C.373</strain>
    </source>
</reference>
<name>A0A9D7S886_9BACT</name>
<feature type="domain" description="NAD-dependent epimerase/dehydratase" evidence="11">
    <location>
        <begin position="4"/>
        <end position="267"/>
    </location>
</feature>
<keyword evidence="7 10" id="KW-0520">NAD</keyword>
<evidence type="ECO:0000256" key="2">
    <source>
        <dbReference type="ARBA" id="ARBA00001911"/>
    </source>
</evidence>
<evidence type="ECO:0000256" key="10">
    <source>
        <dbReference type="RuleBase" id="RU366046"/>
    </source>
</evidence>
<dbReference type="PANTHER" id="PTHR43725">
    <property type="entry name" value="UDP-GLUCOSE 4-EPIMERASE"/>
    <property type="match status" value="1"/>
</dbReference>
<comment type="similarity">
    <text evidence="4 10">Belongs to the NAD(P)-dependent epimerase/dehydratase family.</text>
</comment>
<comment type="pathway">
    <text evidence="3 10">Carbohydrate metabolism; galactose metabolism.</text>
</comment>
<keyword evidence="9 10" id="KW-0413">Isomerase</keyword>
<dbReference type="Gene3D" id="3.90.25.10">
    <property type="entry name" value="UDP-galactose 4-epimerase, domain 1"/>
    <property type="match status" value="1"/>
</dbReference>
<evidence type="ECO:0000256" key="7">
    <source>
        <dbReference type="ARBA" id="ARBA00023027"/>
    </source>
</evidence>
<evidence type="ECO:0000256" key="3">
    <source>
        <dbReference type="ARBA" id="ARBA00004947"/>
    </source>
</evidence>
<evidence type="ECO:0000256" key="9">
    <source>
        <dbReference type="ARBA" id="ARBA00023235"/>
    </source>
</evidence>
<dbReference type="PANTHER" id="PTHR43725:SF47">
    <property type="entry name" value="UDP-GLUCOSE 4-EPIMERASE"/>
    <property type="match status" value="1"/>
</dbReference>
<evidence type="ECO:0000256" key="1">
    <source>
        <dbReference type="ARBA" id="ARBA00000083"/>
    </source>
</evidence>